<protein>
    <recommendedName>
        <fullName evidence="2">MATH domain-containing protein</fullName>
    </recommendedName>
</protein>
<dbReference type="InterPro" id="IPR002083">
    <property type="entry name" value="MATH/TRAF_dom"/>
</dbReference>
<evidence type="ECO:0000313" key="3">
    <source>
        <dbReference type="EMBL" id="KAH7951383.1"/>
    </source>
</evidence>
<evidence type="ECO:0000259" key="2">
    <source>
        <dbReference type="PROSITE" id="PS50144"/>
    </source>
</evidence>
<dbReference type="Proteomes" id="UP000821837">
    <property type="component" value="Chromosome 5"/>
</dbReference>
<keyword evidence="4" id="KW-1185">Reference proteome</keyword>
<evidence type="ECO:0000256" key="1">
    <source>
        <dbReference type="SAM" id="MobiDB-lite"/>
    </source>
</evidence>
<gene>
    <name evidence="3" type="ORF">HPB52_008350</name>
</gene>
<feature type="region of interest" description="Disordered" evidence="1">
    <location>
        <begin position="1"/>
        <end position="47"/>
    </location>
</feature>
<evidence type="ECO:0000313" key="4">
    <source>
        <dbReference type="Proteomes" id="UP000821837"/>
    </source>
</evidence>
<feature type="compositionally biased region" description="Basic and acidic residues" evidence="1">
    <location>
        <begin position="12"/>
        <end position="33"/>
    </location>
</feature>
<organism evidence="3 4">
    <name type="scientific">Rhipicephalus sanguineus</name>
    <name type="common">Brown dog tick</name>
    <name type="synonym">Ixodes sanguineus</name>
    <dbReference type="NCBI Taxonomy" id="34632"/>
    <lineage>
        <taxon>Eukaryota</taxon>
        <taxon>Metazoa</taxon>
        <taxon>Ecdysozoa</taxon>
        <taxon>Arthropoda</taxon>
        <taxon>Chelicerata</taxon>
        <taxon>Arachnida</taxon>
        <taxon>Acari</taxon>
        <taxon>Parasitiformes</taxon>
        <taxon>Ixodida</taxon>
        <taxon>Ixodoidea</taxon>
        <taxon>Ixodidae</taxon>
        <taxon>Rhipicephalinae</taxon>
        <taxon>Rhipicephalus</taxon>
        <taxon>Rhipicephalus</taxon>
    </lineage>
</organism>
<dbReference type="SUPFAM" id="SSF49599">
    <property type="entry name" value="TRAF domain-like"/>
    <property type="match status" value="1"/>
</dbReference>
<dbReference type="EMBL" id="JABSTV010001251">
    <property type="protein sequence ID" value="KAH7951383.1"/>
    <property type="molecule type" value="Genomic_DNA"/>
</dbReference>
<name>A0A9D4SUI1_RHISA</name>
<dbReference type="CDD" id="cd00121">
    <property type="entry name" value="MATH"/>
    <property type="match status" value="1"/>
</dbReference>
<comment type="caution">
    <text evidence="3">The sequence shown here is derived from an EMBL/GenBank/DDBJ whole genome shotgun (WGS) entry which is preliminary data.</text>
</comment>
<dbReference type="Pfam" id="PF22486">
    <property type="entry name" value="MATH_2"/>
    <property type="match status" value="1"/>
</dbReference>
<dbReference type="PROSITE" id="PS50144">
    <property type="entry name" value="MATH"/>
    <property type="match status" value="1"/>
</dbReference>
<proteinExistence type="predicted"/>
<dbReference type="InterPro" id="IPR008974">
    <property type="entry name" value="TRAF-like"/>
</dbReference>
<dbReference type="AlphaFoldDB" id="A0A9D4SUI1"/>
<sequence length="241" mass="27552">MWRRTWRGARGVGEHSETCHVTGDKEKSVDPKGKGAPRKKAKSGSTNADAELKELRKLLNAAMKEIAELKLSQSILERKTAALLRRTGASFVWCLESYRRLRRHAISRREDCLSEPIFFGLAGCKFRLQVNLYGVAGGAGTHMAFFVQFKVVDLARMDSCCVKKTRCLIRVASQREGVDHVDHTFDFCVSGQDRRRSTSRPLHMWNTLFGREKFILFEELEDQRVGYVVDDMLILEFHVID</sequence>
<reference evidence="3" key="2">
    <citation type="submission" date="2021-09" db="EMBL/GenBank/DDBJ databases">
        <authorList>
            <person name="Jia N."/>
            <person name="Wang J."/>
            <person name="Shi W."/>
            <person name="Du L."/>
            <person name="Sun Y."/>
            <person name="Zhan W."/>
            <person name="Jiang J."/>
            <person name="Wang Q."/>
            <person name="Zhang B."/>
            <person name="Ji P."/>
            <person name="Sakyi L.B."/>
            <person name="Cui X."/>
            <person name="Yuan T."/>
            <person name="Jiang B."/>
            <person name="Yang W."/>
            <person name="Lam T.T.-Y."/>
            <person name="Chang Q."/>
            <person name="Ding S."/>
            <person name="Wang X."/>
            <person name="Zhu J."/>
            <person name="Ruan X."/>
            <person name="Zhao L."/>
            <person name="Wei J."/>
            <person name="Que T."/>
            <person name="Du C."/>
            <person name="Cheng J."/>
            <person name="Dai P."/>
            <person name="Han X."/>
            <person name="Huang E."/>
            <person name="Gao Y."/>
            <person name="Liu J."/>
            <person name="Shao H."/>
            <person name="Ye R."/>
            <person name="Li L."/>
            <person name="Wei W."/>
            <person name="Wang X."/>
            <person name="Wang C."/>
            <person name="Huo Q."/>
            <person name="Li W."/>
            <person name="Guo W."/>
            <person name="Chen H."/>
            <person name="Chen S."/>
            <person name="Zhou L."/>
            <person name="Zhou L."/>
            <person name="Ni X."/>
            <person name="Tian J."/>
            <person name="Zhou Y."/>
            <person name="Sheng Y."/>
            <person name="Liu T."/>
            <person name="Pan Y."/>
            <person name="Xia L."/>
            <person name="Li J."/>
            <person name="Zhao F."/>
            <person name="Cao W."/>
        </authorList>
    </citation>
    <scope>NUCLEOTIDE SEQUENCE</scope>
    <source>
        <strain evidence="3">Rsan-2018</strain>
        <tissue evidence="3">Larvae</tissue>
    </source>
</reference>
<dbReference type="VEuPathDB" id="VectorBase:RSAN_057364"/>
<dbReference type="Gene3D" id="2.60.210.10">
    <property type="entry name" value="Apoptosis, Tumor Necrosis Factor Receptor Associated Protein 2, Chain A"/>
    <property type="match status" value="1"/>
</dbReference>
<feature type="domain" description="MATH" evidence="2">
    <location>
        <begin position="88"/>
        <end position="239"/>
    </location>
</feature>
<accession>A0A9D4SUI1</accession>
<reference evidence="3" key="1">
    <citation type="journal article" date="2020" name="Cell">
        <title>Large-Scale Comparative Analyses of Tick Genomes Elucidate Their Genetic Diversity and Vector Capacities.</title>
        <authorList>
            <consortium name="Tick Genome and Microbiome Consortium (TIGMIC)"/>
            <person name="Jia N."/>
            <person name="Wang J."/>
            <person name="Shi W."/>
            <person name="Du L."/>
            <person name="Sun Y."/>
            <person name="Zhan W."/>
            <person name="Jiang J.F."/>
            <person name="Wang Q."/>
            <person name="Zhang B."/>
            <person name="Ji P."/>
            <person name="Bell-Sakyi L."/>
            <person name="Cui X.M."/>
            <person name="Yuan T.T."/>
            <person name="Jiang B.G."/>
            <person name="Yang W.F."/>
            <person name="Lam T.T."/>
            <person name="Chang Q.C."/>
            <person name="Ding S.J."/>
            <person name="Wang X.J."/>
            <person name="Zhu J.G."/>
            <person name="Ruan X.D."/>
            <person name="Zhao L."/>
            <person name="Wei J.T."/>
            <person name="Ye R.Z."/>
            <person name="Que T.C."/>
            <person name="Du C.H."/>
            <person name="Zhou Y.H."/>
            <person name="Cheng J.X."/>
            <person name="Dai P.F."/>
            <person name="Guo W.B."/>
            <person name="Han X.H."/>
            <person name="Huang E.J."/>
            <person name="Li L.F."/>
            <person name="Wei W."/>
            <person name="Gao Y.C."/>
            <person name="Liu J.Z."/>
            <person name="Shao H.Z."/>
            <person name="Wang X."/>
            <person name="Wang C.C."/>
            <person name="Yang T.C."/>
            <person name="Huo Q.B."/>
            <person name="Li W."/>
            <person name="Chen H.Y."/>
            <person name="Chen S.E."/>
            <person name="Zhou L.G."/>
            <person name="Ni X.B."/>
            <person name="Tian J.H."/>
            <person name="Sheng Y."/>
            <person name="Liu T."/>
            <person name="Pan Y.S."/>
            <person name="Xia L.Y."/>
            <person name="Li J."/>
            <person name="Zhao F."/>
            <person name="Cao W.C."/>
        </authorList>
    </citation>
    <scope>NUCLEOTIDE SEQUENCE</scope>
    <source>
        <strain evidence="3">Rsan-2018</strain>
    </source>
</reference>